<evidence type="ECO:0000256" key="12">
    <source>
        <dbReference type="ARBA" id="ARBA00023136"/>
    </source>
</evidence>
<dbReference type="GO" id="GO:0046872">
    <property type="term" value="F:metal ion binding"/>
    <property type="evidence" value="ECO:0007669"/>
    <property type="project" value="UniProtKB-KW"/>
</dbReference>
<evidence type="ECO:0000256" key="5">
    <source>
        <dbReference type="ARBA" id="ARBA00022679"/>
    </source>
</evidence>
<keyword evidence="9 17" id="KW-0067">ATP-binding</keyword>
<evidence type="ECO:0000256" key="14">
    <source>
        <dbReference type="ARBA" id="ARBA00023264"/>
    </source>
</evidence>
<reference evidence="21" key="1">
    <citation type="submission" date="2017-04" db="EMBL/GenBank/DDBJ databases">
        <authorList>
            <person name="Varghese N."/>
            <person name="Submissions S."/>
        </authorList>
    </citation>
    <scope>NUCLEOTIDE SEQUENCE [LARGE SCALE GENOMIC DNA]</scope>
    <source>
        <strain evidence="21">DSM 21500</strain>
    </source>
</reference>
<dbReference type="Pfam" id="PF01219">
    <property type="entry name" value="DAGK_prokar"/>
    <property type="match status" value="1"/>
</dbReference>
<dbReference type="GO" id="GO:0016301">
    <property type="term" value="F:kinase activity"/>
    <property type="evidence" value="ECO:0007669"/>
    <property type="project" value="UniProtKB-KW"/>
</dbReference>
<feature type="binding site" evidence="17">
    <location>
        <position position="34"/>
    </location>
    <ligand>
        <name>ATP</name>
        <dbReference type="ChEBI" id="CHEBI:30616"/>
    </ligand>
</feature>
<comment type="cofactor">
    <cofactor evidence="18">
        <name>Mg(2+)</name>
        <dbReference type="ChEBI" id="CHEBI:18420"/>
    </cofactor>
    <text evidence="18">Mn(2+), Zn(2+), Cd(2+) and Co(2+) support activity to lesser extents.</text>
</comment>
<feature type="transmembrane region" description="Helical" evidence="19">
    <location>
        <begin position="102"/>
        <end position="124"/>
    </location>
</feature>
<dbReference type="AlphaFoldDB" id="A0A1W1YBT6"/>
<dbReference type="GO" id="GO:0005886">
    <property type="term" value="C:plasma membrane"/>
    <property type="evidence" value="ECO:0007669"/>
    <property type="project" value="UniProtKB-SubCell"/>
</dbReference>
<keyword evidence="12 19" id="KW-0472">Membrane</keyword>
<dbReference type="InterPro" id="IPR033717">
    <property type="entry name" value="UDPK"/>
</dbReference>
<keyword evidence="11" id="KW-0443">Lipid metabolism</keyword>
<gene>
    <name evidence="20" type="ORF">SAMN04487984_0557</name>
</gene>
<dbReference type="EMBL" id="FWXK01000002">
    <property type="protein sequence ID" value="SMC33680.1"/>
    <property type="molecule type" value="Genomic_DNA"/>
</dbReference>
<name>A0A1W1YBT6_9LACT</name>
<evidence type="ECO:0000256" key="11">
    <source>
        <dbReference type="ARBA" id="ARBA00023098"/>
    </source>
</evidence>
<evidence type="ECO:0000256" key="1">
    <source>
        <dbReference type="ARBA" id="ARBA00004651"/>
    </source>
</evidence>
<dbReference type="PANTHER" id="PTHR34299">
    <property type="entry name" value="DIACYLGLYCEROL KINASE"/>
    <property type="match status" value="1"/>
</dbReference>
<protein>
    <submittedName>
        <fullName evidence="20">Diacylglycerol kinase</fullName>
    </submittedName>
</protein>
<dbReference type="GO" id="GO:0008654">
    <property type="term" value="P:phospholipid biosynthetic process"/>
    <property type="evidence" value="ECO:0007669"/>
    <property type="project" value="UniProtKB-KW"/>
</dbReference>
<dbReference type="GO" id="GO:0005524">
    <property type="term" value="F:ATP binding"/>
    <property type="evidence" value="ECO:0007669"/>
    <property type="project" value="UniProtKB-KW"/>
</dbReference>
<keyword evidence="18" id="KW-0479">Metal-binding</keyword>
<keyword evidence="6 19" id="KW-0812">Transmembrane</keyword>
<evidence type="ECO:0000256" key="3">
    <source>
        <dbReference type="ARBA" id="ARBA00022475"/>
    </source>
</evidence>
<feature type="binding site" evidence="18">
    <location>
        <position position="82"/>
    </location>
    <ligand>
        <name>a divalent metal cation</name>
        <dbReference type="ChEBI" id="CHEBI:60240"/>
    </ligand>
</feature>
<feature type="active site" description="Proton acceptor" evidence="15">
    <location>
        <position position="75"/>
    </location>
</feature>
<dbReference type="InterPro" id="IPR000829">
    <property type="entry name" value="DAGK"/>
</dbReference>
<dbReference type="InterPro" id="IPR036945">
    <property type="entry name" value="DAGK_sf"/>
</dbReference>
<keyword evidence="21" id="KW-1185">Reference proteome</keyword>
<keyword evidence="5" id="KW-0808">Transferase</keyword>
<evidence type="ECO:0000313" key="20">
    <source>
        <dbReference type="EMBL" id="SMC33680.1"/>
    </source>
</evidence>
<evidence type="ECO:0000256" key="9">
    <source>
        <dbReference type="ARBA" id="ARBA00022840"/>
    </source>
</evidence>
<evidence type="ECO:0000256" key="18">
    <source>
        <dbReference type="PIRSR" id="PIRSR600829-4"/>
    </source>
</evidence>
<evidence type="ECO:0000313" key="21">
    <source>
        <dbReference type="Proteomes" id="UP000243884"/>
    </source>
</evidence>
<feature type="binding site" evidence="17">
    <location>
        <begin position="101"/>
        <end position="102"/>
    </location>
    <ligand>
        <name>ATP</name>
        <dbReference type="ChEBI" id="CHEBI:30616"/>
    </ligand>
</feature>
<evidence type="ECO:0000256" key="10">
    <source>
        <dbReference type="ARBA" id="ARBA00022989"/>
    </source>
</evidence>
<evidence type="ECO:0000256" key="4">
    <source>
        <dbReference type="ARBA" id="ARBA00022516"/>
    </source>
</evidence>
<evidence type="ECO:0000256" key="8">
    <source>
        <dbReference type="ARBA" id="ARBA00022777"/>
    </source>
</evidence>
<feature type="binding site" evidence="18">
    <location>
        <position position="34"/>
    </location>
    <ligand>
        <name>a divalent metal cation</name>
        <dbReference type="ChEBI" id="CHEBI:60240"/>
    </ligand>
</feature>
<dbReference type="CDD" id="cd14265">
    <property type="entry name" value="UDPK_IM_like"/>
    <property type="match status" value="1"/>
</dbReference>
<sequence>MVLPENKQKTDKNRSYLESFQFAFEGIRFAFKQERNLRFHFFTLIIISLAGWFFSISRMEWLVLILTFALVILMEMANTIAEWTIDLITNHQYHIIAKYVKDVAAGAVLIATIFAVIIGAIIFIPKILEWL</sequence>
<evidence type="ECO:0000256" key="13">
    <source>
        <dbReference type="ARBA" id="ARBA00023209"/>
    </source>
</evidence>
<comment type="similarity">
    <text evidence="2">Belongs to the bacterial diacylglycerol kinase family.</text>
</comment>
<feature type="transmembrane region" description="Helical" evidence="19">
    <location>
        <begin position="37"/>
        <end position="55"/>
    </location>
</feature>
<evidence type="ECO:0000256" key="16">
    <source>
        <dbReference type="PIRSR" id="PIRSR600829-2"/>
    </source>
</evidence>
<dbReference type="PANTHER" id="PTHR34299:SF1">
    <property type="entry name" value="DIACYLGLYCEROL KINASE"/>
    <property type="match status" value="1"/>
</dbReference>
<dbReference type="STRING" id="371602.SAMN04487984_0557"/>
<evidence type="ECO:0000256" key="17">
    <source>
        <dbReference type="PIRSR" id="PIRSR600829-3"/>
    </source>
</evidence>
<evidence type="ECO:0000256" key="7">
    <source>
        <dbReference type="ARBA" id="ARBA00022741"/>
    </source>
</evidence>
<evidence type="ECO:0000256" key="15">
    <source>
        <dbReference type="PIRSR" id="PIRSR600829-1"/>
    </source>
</evidence>
<comment type="subcellular location">
    <subcellularLocation>
        <location evidence="1">Cell membrane</location>
        <topology evidence="1">Multi-pass membrane protein</topology>
    </subcellularLocation>
</comment>
<accession>A0A1W1YBT6</accession>
<organism evidence="20 21">
    <name type="scientific">Aerococcus suis</name>
    <dbReference type="NCBI Taxonomy" id="371602"/>
    <lineage>
        <taxon>Bacteria</taxon>
        <taxon>Bacillati</taxon>
        <taxon>Bacillota</taxon>
        <taxon>Bacilli</taxon>
        <taxon>Lactobacillales</taxon>
        <taxon>Aerococcaceae</taxon>
        <taxon>Aerococcus</taxon>
    </lineage>
</organism>
<keyword evidence="3" id="KW-1003">Cell membrane</keyword>
<keyword evidence="8 20" id="KW-0418">Kinase</keyword>
<dbReference type="Gene3D" id="1.10.287.3610">
    <property type="match status" value="1"/>
</dbReference>
<keyword evidence="18" id="KW-0460">Magnesium</keyword>
<evidence type="ECO:0000256" key="19">
    <source>
        <dbReference type="SAM" id="Phobius"/>
    </source>
</evidence>
<feature type="binding site" evidence="17">
    <location>
        <position position="82"/>
    </location>
    <ligand>
        <name>ATP</name>
        <dbReference type="ChEBI" id="CHEBI:30616"/>
    </ligand>
</feature>
<feature type="binding site" evidence="16">
    <location>
        <position position="75"/>
    </location>
    <ligand>
        <name>substrate</name>
    </ligand>
</feature>
<feature type="transmembrane region" description="Helical" evidence="19">
    <location>
        <begin position="61"/>
        <end position="81"/>
    </location>
</feature>
<evidence type="ECO:0000256" key="6">
    <source>
        <dbReference type="ARBA" id="ARBA00022692"/>
    </source>
</evidence>
<keyword evidence="7 17" id="KW-0547">Nucleotide-binding</keyword>
<proteinExistence type="inferred from homology"/>
<keyword evidence="4" id="KW-0444">Lipid biosynthesis</keyword>
<keyword evidence="13" id="KW-0594">Phospholipid biosynthesis</keyword>
<keyword evidence="14" id="KW-1208">Phospholipid metabolism</keyword>
<dbReference type="Proteomes" id="UP000243884">
    <property type="component" value="Unassembled WGS sequence"/>
</dbReference>
<keyword evidence="10 19" id="KW-1133">Transmembrane helix</keyword>
<evidence type="ECO:0000256" key="2">
    <source>
        <dbReference type="ARBA" id="ARBA00005967"/>
    </source>
</evidence>